<dbReference type="PANTHER" id="PTHR37185">
    <property type="entry name" value="MEMBRANE PROTEIN"/>
    <property type="match status" value="1"/>
</dbReference>
<keyword evidence="1" id="KW-0472">Membrane</keyword>
<feature type="transmembrane region" description="Helical" evidence="1">
    <location>
        <begin position="99"/>
        <end position="119"/>
    </location>
</feature>
<evidence type="ECO:0000313" key="2">
    <source>
        <dbReference type="EMBL" id="KAK4410383.1"/>
    </source>
</evidence>
<accession>A0AAE1XFC8</accession>
<feature type="transmembrane region" description="Helical" evidence="1">
    <location>
        <begin position="139"/>
        <end position="157"/>
    </location>
</feature>
<keyword evidence="3" id="KW-1185">Reference proteome</keyword>
<keyword evidence="1" id="KW-1133">Transmembrane helix</keyword>
<reference evidence="2" key="1">
    <citation type="submission" date="2020-06" db="EMBL/GenBank/DDBJ databases">
        <authorList>
            <person name="Li T."/>
            <person name="Hu X."/>
            <person name="Zhang T."/>
            <person name="Song X."/>
            <person name="Zhang H."/>
            <person name="Dai N."/>
            <person name="Sheng W."/>
            <person name="Hou X."/>
            <person name="Wei L."/>
        </authorList>
    </citation>
    <scope>NUCLEOTIDE SEQUENCE</scope>
    <source>
        <strain evidence="2">K16</strain>
        <tissue evidence="2">Leaf</tissue>
    </source>
</reference>
<dbReference type="AlphaFoldDB" id="A0AAE1XFC8"/>
<evidence type="ECO:0000256" key="1">
    <source>
        <dbReference type="SAM" id="Phobius"/>
    </source>
</evidence>
<evidence type="ECO:0000313" key="3">
    <source>
        <dbReference type="Proteomes" id="UP001289374"/>
    </source>
</evidence>
<name>A0AAE1XFC8_9LAMI</name>
<reference evidence="2" key="2">
    <citation type="journal article" date="2024" name="Plant">
        <title>Genomic evolution and insights into agronomic trait innovations of Sesamum species.</title>
        <authorList>
            <person name="Miao H."/>
            <person name="Wang L."/>
            <person name="Qu L."/>
            <person name="Liu H."/>
            <person name="Sun Y."/>
            <person name="Le M."/>
            <person name="Wang Q."/>
            <person name="Wei S."/>
            <person name="Zheng Y."/>
            <person name="Lin W."/>
            <person name="Duan Y."/>
            <person name="Cao H."/>
            <person name="Xiong S."/>
            <person name="Wang X."/>
            <person name="Wei L."/>
            <person name="Li C."/>
            <person name="Ma Q."/>
            <person name="Ju M."/>
            <person name="Zhao R."/>
            <person name="Li G."/>
            <person name="Mu C."/>
            <person name="Tian Q."/>
            <person name="Mei H."/>
            <person name="Zhang T."/>
            <person name="Gao T."/>
            <person name="Zhang H."/>
        </authorList>
    </citation>
    <scope>NUCLEOTIDE SEQUENCE</scope>
    <source>
        <strain evidence="2">K16</strain>
    </source>
</reference>
<proteinExistence type="predicted"/>
<dbReference type="Proteomes" id="UP001289374">
    <property type="component" value="Unassembled WGS sequence"/>
</dbReference>
<gene>
    <name evidence="2" type="ORF">Sango_0111300</name>
</gene>
<comment type="caution">
    <text evidence="2">The sequence shown here is derived from an EMBL/GenBank/DDBJ whole genome shotgun (WGS) entry which is preliminary data.</text>
</comment>
<organism evidence="2 3">
    <name type="scientific">Sesamum angolense</name>
    <dbReference type="NCBI Taxonomy" id="2727404"/>
    <lineage>
        <taxon>Eukaryota</taxon>
        <taxon>Viridiplantae</taxon>
        <taxon>Streptophyta</taxon>
        <taxon>Embryophyta</taxon>
        <taxon>Tracheophyta</taxon>
        <taxon>Spermatophyta</taxon>
        <taxon>Magnoliopsida</taxon>
        <taxon>eudicotyledons</taxon>
        <taxon>Gunneridae</taxon>
        <taxon>Pentapetalae</taxon>
        <taxon>asterids</taxon>
        <taxon>lamiids</taxon>
        <taxon>Lamiales</taxon>
        <taxon>Pedaliaceae</taxon>
        <taxon>Sesamum</taxon>
    </lineage>
</organism>
<sequence>MRSLKLSASCATPLYSFAKYAKTSKVNNAVTSFSIDKNEEEETEDFEEYLAEDGEVYQKTLRLVECAMFAAVSGLAFLLSNSLAIESLMFMCDCFPHKYFACFFALPIVLSTMRWGIAAGRKTMWWQLLLFVLSGPVKAITYLLLHGLLGFAMGTFWRTHRIYLNLYLKLLEHSLKTFCVFLSSSHFGSLSEAFIPSLVKNMAYNRCSKNTKKPQNPKMKYMKFIDGTAMMPKDERMYVTRA</sequence>
<dbReference type="EMBL" id="JACGWL010000001">
    <property type="protein sequence ID" value="KAK4410383.1"/>
    <property type="molecule type" value="Genomic_DNA"/>
</dbReference>
<dbReference type="PANTHER" id="PTHR37185:SF3">
    <property type="entry name" value="MEMBRANE PROTEIN"/>
    <property type="match status" value="1"/>
</dbReference>
<protein>
    <submittedName>
        <fullName evidence="2">Uncharacterized protein</fullName>
    </submittedName>
</protein>
<keyword evidence="1" id="KW-0812">Transmembrane</keyword>